<feature type="transmembrane region" description="Helical" evidence="1">
    <location>
        <begin position="52"/>
        <end position="70"/>
    </location>
</feature>
<reference evidence="2" key="2">
    <citation type="journal article" date="2020" name="Microorganisms">
        <title>Osmotic Adaptation and Compatible Solute Biosynthesis of Phototrophic Bacteria as Revealed from Genome Analyses.</title>
        <authorList>
            <person name="Imhoff J.F."/>
            <person name="Rahn T."/>
            <person name="Kunzel S."/>
            <person name="Keller A."/>
            <person name="Neulinger S.C."/>
        </authorList>
    </citation>
    <scope>NUCLEOTIDE SEQUENCE</scope>
    <source>
        <strain evidence="2">IM 151</strain>
    </source>
</reference>
<evidence type="ECO:0000313" key="2">
    <source>
        <dbReference type="EMBL" id="MBK1714907.1"/>
    </source>
</evidence>
<sequence length="101" mass="10181">MAATLASPSRLQIASRVLAAVVGGYAFCWGLTAFGLAGLYAAGMAFHDAEHLSAMLAVLAYLGVFLWAVAARSQVRVWAVLLAGGAAMAGAGSLIQSALVA</sequence>
<feature type="transmembrane region" description="Helical" evidence="1">
    <location>
        <begin position="77"/>
        <end position="99"/>
    </location>
</feature>
<dbReference type="RefSeq" id="WP_200379647.1">
    <property type="nucleotide sequence ID" value="NZ_NRRU01000086.1"/>
</dbReference>
<proteinExistence type="predicted"/>
<protein>
    <submittedName>
        <fullName evidence="2">Iron uptake protein</fullName>
    </submittedName>
</protein>
<keyword evidence="1" id="KW-1133">Transmembrane helix</keyword>
<reference evidence="2" key="1">
    <citation type="submission" date="2017-08" db="EMBL/GenBank/DDBJ databases">
        <authorList>
            <person name="Imhoff J.F."/>
            <person name="Rahn T."/>
            <person name="Kuenzel S."/>
            <person name="Neulinger S.C."/>
        </authorList>
    </citation>
    <scope>NUCLEOTIDE SEQUENCE</scope>
    <source>
        <strain evidence="2">IM 151</strain>
    </source>
</reference>
<accession>A0ABS1DXU0</accession>
<gene>
    <name evidence="2" type="ORF">CKO43_19280</name>
</gene>
<keyword evidence="1" id="KW-0812">Transmembrane</keyword>
<comment type="caution">
    <text evidence="2">The sequence shown here is derived from an EMBL/GenBank/DDBJ whole genome shotgun (WGS) entry which is preliminary data.</text>
</comment>
<evidence type="ECO:0000256" key="1">
    <source>
        <dbReference type="SAM" id="Phobius"/>
    </source>
</evidence>
<dbReference type="EMBL" id="NRRU01000086">
    <property type="protein sequence ID" value="MBK1714907.1"/>
    <property type="molecule type" value="Genomic_DNA"/>
</dbReference>
<evidence type="ECO:0000313" key="3">
    <source>
        <dbReference type="Proteomes" id="UP001041814"/>
    </source>
</evidence>
<organism evidence="2 3">
    <name type="scientific">Rubrivivax gelatinosus</name>
    <name type="common">Rhodocyclus gelatinosus</name>
    <name type="synonym">Rhodopseudomonas gelatinosa</name>
    <dbReference type="NCBI Taxonomy" id="28068"/>
    <lineage>
        <taxon>Bacteria</taxon>
        <taxon>Pseudomonadati</taxon>
        <taxon>Pseudomonadota</taxon>
        <taxon>Betaproteobacteria</taxon>
        <taxon>Burkholderiales</taxon>
        <taxon>Sphaerotilaceae</taxon>
        <taxon>Rubrivivax</taxon>
    </lineage>
</organism>
<feature type="transmembrane region" description="Helical" evidence="1">
    <location>
        <begin position="17"/>
        <end position="40"/>
    </location>
</feature>
<keyword evidence="1" id="KW-0472">Membrane</keyword>
<name>A0ABS1DXU0_RUBGE</name>
<keyword evidence="3" id="KW-1185">Reference proteome</keyword>
<dbReference type="Proteomes" id="UP001041814">
    <property type="component" value="Unassembled WGS sequence"/>
</dbReference>